<evidence type="ECO:0000313" key="1">
    <source>
        <dbReference type="EMBL" id="RAX42938.1"/>
    </source>
</evidence>
<name>A0A329YIS5_RHITR</name>
<organism evidence="1 2">
    <name type="scientific">Rhizobium tropici</name>
    <dbReference type="NCBI Taxonomy" id="398"/>
    <lineage>
        <taxon>Bacteria</taxon>
        <taxon>Pseudomonadati</taxon>
        <taxon>Pseudomonadota</taxon>
        <taxon>Alphaproteobacteria</taxon>
        <taxon>Hyphomicrobiales</taxon>
        <taxon>Rhizobiaceae</taxon>
        <taxon>Rhizobium/Agrobacterium group</taxon>
        <taxon>Rhizobium</taxon>
    </lineage>
</organism>
<accession>A0A329YIS5</accession>
<protein>
    <submittedName>
        <fullName evidence="1">Uncharacterized protein</fullName>
    </submittedName>
</protein>
<dbReference type="AlphaFoldDB" id="A0A329YIS5"/>
<evidence type="ECO:0000313" key="2">
    <source>
        <dbReference type="Proteomes" id="UP000251205"/>
    </source>
</evidence>
<comment type="caution">
    <text evidence="1">The sequence shown here is derived from an EMBL/GenBank/DDBJ whole genome shotgun (WGS) entry which is preliminary data.</text>
</comment>
<dbReference type="Proteomes" id="UP000251205">
    <property type="component" value="Unassembled WGS sequence"/>
</dbReference>
<reference evidence="1 2" key="1">
    <citation type="submission" date="2018-06" db="EMBL/GenBank/DDBJ databases">
        <title>Whole Genome Sequence of an efficient microsymbiont, Rhizobium tropici.</title>
        <authorList>
            <person name="Srinivasan R."/>
            <person name="Singh H.V."/>
            <person name="Srivastava R."/>
            <person name="Kumari B."/>
            <person name="Radhakrishna A."/>
        </authorList>
    </citation>
    <scope>NUCLEOTIDE SEQUENCE [LARGE SCALE GENOMIC DNA]</scope>
    <source>
        <strain evidence="1 2">IGFRI Rhizo-19</strain>
    </source>
</reference>
<sequence length="78" mass="8933">MFRIRLEVSIARRGVPFLLAPGPRGGGMKGAYVTIYDIASIAGYFRRSKLGFDPKPDWIDKILKRNVNLRDCLQIFYL</sequence>
<dbReference type="EMBL" id="QMKK01000020">
    <property type="protein sequence ID" value="RAX42938.1"/>
    <property type="molecule type" value="Genomic_DNA"/>
</dbReference>
<proteinExistence type="predicted"/>
<gene>
    <name evidence="1" type="ORF">DQ393_03980</name>
</gene>